<name>A0A2U3KWE4_9BACT</name>
<proteinExistence type="predicted"/>
<evidence type="ECO:0000256" key="1">
    <source>
        <dbReference type="ARBA" id="ARBA00022676"/>
    </source>
</evidence>
<dbReference type="PANTHER" id="PTHR34136:SF1">
    <property type="entry name" value="UDP-N-ACETYL-D-MANNOSAMINURONIC ACID TRANSFERASE"/>
    <property type="match status" value="1"/>
</dbReference>
<sequence>MNDEAVSSLGVTEGLSQKDDKFKVLGVRVDAVQIPDVVARMESWIAQRSGSHFIAVTGMHGVTEAQHNDGFKKILNSADLVVPDGMPLVWLGRLRGHALKRRVYGPELMLTFCRATGRQYRHFFYGGLPGVPKLLGDTLRDRYGITVAGEYSPPFRILTPEEDEQILKEIHELQPDVLWIGLSTPKQEHWMHEHRPKLKVPVVVGVGAAFDLNTGRTKQAPEWMREHGLEWFFRLLTEPRRLWRRYILYGSQFLWYVAAELLSLRRFE</sequence>
<evidence type="ECO:0000313" key="4">
    <source>
        <dbReference type="Proteomes" id="UP000238701"/>
    </source>
</evidence>
<dbReference type="GO" id="GO:0016758">
    <property type="term" value="F:hexosyltransferase activity"/>
    <property type="evidence" value="ECO:0007669"/>
    <property type="project" value="TreeGrafter"/>
</dbReference>
<accession>A0A2U3KWE4</accession>
<evidence type="ECO:0000256" key="2">
    <source>
        <dbReference type="ARBA" id="ARBA00022679"/>
    </source>
</evidence>
<dbReference type="PANTHER" id="PTHR34136">
    <property type="match status" value="1"/>
</dbReference>
<dbReference type="InterPro" id="IPR004629">
    <property type="entry name" value="WecG_TagA_CpsF"/>
</dbReference>
<organism evidence="3 4">
    <name type="scientific">Candidatus Sulfotelmatobacter kueseliae</name>
    <dbReference type="NCBI Taxonomy" id="2042962"/>
    <lineage>
        <taxon>Bacteria</taxon>
        <taxon>Pseudomonadati</taxon>
        <taxon>Acidobacteriota</taxon>
        <taxon>Terriglobia</taxon>
        <taxon>Terriglobales</taxon>
        <taxon>Candidatus Korobacteraceae</taxon>
        <taxon>Candidatus Sulfotelmatobacter</taxon>
    </lineage>
</organism>
<dbReference type="EMBL" id="OMOD01000145">
    <property type="protein sequence ID" value="SPF43900.1"/>
    <property type="molecule type" value="Genomic_DNA"/>
</dbReference>
<dbReference type="Pfam" id="PF03808">
    <property type="entry name" value="Glyco_tran_WecG"/>
    <property type="match status" value="1"/>
</dbReference>
<dbReference type="AlphaFoldDB" id="A0A2U3KWE4"/>
<gene>
    <name evidence="3" type="ORF">SBA1_500051</name>
</gene>
<dbReference type="NCBIfam" id="TIGR00696">
    <property type="entry name" value="wecG_tagA_cpsF"/>
    <property type="match status" value="1"/>
</dbReference>
<reference evidence="4" key="1">
    <citation type="submission" date="2018-02" db="EMBL/GenBank/DDBJ databases">
        <authorList>
            <person name="Hausmann B."/>
        </authorList>
    </citation>
    <scope>NUCLEOTIDE SEQUENCE [LARGE SCALE GENOMIC DNA]</scope>
    <source>
        <strain evidence="4">Peat soil MAG SbA1</strain>
    </source>
</reference>
<evidence type="ECO:0000313" key="3">
    <source>
        <dbReference type="EMBL" id="SPF43900.1"/>
    </source>
</evidence>
<dbReference type="CDD" id="cd06533">
    <property type="entry name" value="Glyco_transf_WecG_TagA"/>
    <property type="match status" value="1"/>
</dbReference>
<dbReference type="Proteomes" id="UP000238701">
    <property type="component" value="Unassembled WGS sequence"/>
</dbReference>
<keyword evidence="2 3" id="KW-0808">Transferase</keyword>
<keyword evidence="1" id="KW-0328">Glycosyltransferase</keyword>
<protein>
    <submittedName>
        <fullName evidence="3">Glycosyl transferase, WecB/TagA/CpsF family</fullName>
    </submittedName>
</protein>